<dbReference type="EC" id="2.3.-.-" evidence="2"/>
<dbReference type="Gene3D" id="3.40.630.30">
    <property type="match status" value="1"/>
</dbReference>
<sequence length="174" mass="19045">MQIKTIQPADYDAVDQLVHAAFSQTEHGYDGEVELIHALRQDPAYQAYLEVVAFDPLQRPIGVGLLSPITIGDSPITGLALAPLAVDPAHQKQGVGRRIIQKLEQRARISGGAYISVLGWPDYYGQFGYRPASAFNVQAPWDDVPEDYYLLKPLTPSGLEGIHGTVGYLPAFQN</sequence>
<comment type="caution">
    <text evidence="2">The sequence shown here is derived from an EMBL/GenBank/DDBJ whole genome shotgun (WGS) entry which is preliminary data.</text>
</comment>
<dbReference type="Pfam" id="PF00583">
    <property type="entry name" value="Acetyltransf_1"/>
    <property type="match status" value="1"/>
</dbReference>
<evidence type="ECO:0000313" key="3">
    <source>
        <dbReference type="Proteomes" id="UP001589691"/>
    </source>
</evidence>
<dbReference type="InterPro" id="IPR016181">
    <property type="entry name" value="Acyl_CoA_acyltransferase"/>
</dbReference>
<name>A0ABV5WST8_9LACO</name>
<keyword evidence="2" id="KW-0808">Transferase</keyword>
<dbReference type="Proteomes" id="UP001589691">
    <property type="component" value="Unassembled WGS sequence"/>
</dbReference>
<keyword evidence="3" id="KW-1185">Reference proteome</keyword>
<dbReference type="PROSITE" id="PS51186">
    <property type="entry name" value="GNAT"/>
    <property type="match status" value="1"/>
</dbReference>
<feature type="domain" description="N-acetyltransferase" evidence="1">
    <location>
        <begin position="1"/>
        <end position="155"/>
    </location>
</feature>
<dbReference type="CDD" id="cd04301">
    <property type="entry name" value="NAT_SF"/>
    <property type="match status" value="1"/>
</dbReference>
<reference evidence="2 3" key="1">
    <citation type="submission" date="2024-09" db="EMBL/GenBank/DDBJ databases">
        <authorList>
            <person name="Sun Q."/>
            <person name="Mori K."/>
        </authorList>
    </citation>
    <scope>NUCLEOTIDE SEQUENCE [LARGE SCALE GENOMIC DNA]</scope>
    <source>
        <strain evidence="2 3">TBRC 4576</strain>
    </source>
</reference>
<dbReference type="EMBL" id="JBHLZY010000010">
    <property type="protein sequence ID" value="MFB9769217.1"/>
    <property type="molecule type" value="Genomic_DNA"/>
</dbReference>
<dbReference type="RefSeq" id="WP_137642550.1">
    <property type="nucleotide sequence ID" value="NZ_BJEA01000009.1"/>
</dbReference>
<keyword evidence="2" id="KW-0012">Acyltransferase</keyword>
<proteinExistence type="predicted"/>
<accession>A0ABV5WST8</accession>
<gene>
    <name evidence="2" type="ORF">ACFFLI_04905</name>
</gene>
<dbReference type="InterPro" id="IPR000182">
    <property type="entry name" value="GNAT_dom"/>
</dbReference>
<dbReference type="SUPFAM" id="SSF55729">
    <property type="entry name" value="Acyl-CoA N-acyltransferases (Nat)"/>
    <property type="match status" value="1"/>
</dbReference>
<organism evidence="2 3">
    <name type="scientific">Lactiplantibacillus modestisalitolerans</name>
    <dbReference type="NCBI Taxonomy" id="1457219"/>
    <lineage>
        <taxon>Bacteria</taxon>
        <taxon>Bacillati</taxon>
        <taxon>Bacillota</taxon>
        <taxon>Bacilli</taxon>
        <taxon>Lactobacillales</taxon>
        <taxon>Lactobacillaceae</taxon>
        <taxon>Lactiplantibacillus</taxon>
    </lineage>
</organism>
<protein>
    <submittedName>
        <fullName evidence="2">GNAT family N-acetyltransferase</fullName>
        <ecNumber evidence="2">2.3.-.-</ecNumber>
    </submittedName>
</protein>
<evidence type="ECO:0000313" key="2">
    <source>
        <dbReference type="EMBL" id="MFB9769217.1"/>
    </source>
</evidence>
<dbReference type="GO" id="GO:0016746">
    <property type="term" value="F:acyltransferase activity"/>
    <property type="evidence" value="ECO:0007669"/>
    <property type="project" value="UniProtKB-KW"/>
</dbReference>
<evidence type="ECO:0000259" key="1">
    <source>
        <dbReference type="PROSITE" id="PS51186"/>
    </source>
</evidence>